<accession>A0A2I4ALL4</accession>
<evidence type="ECO:0000256" key="6">
    <source>
        <dbReference type="ARBA" id="ARBA00022918"/>
    </source>
</evidence>
<evidence type="ECO:0000256" key="4">
    <source>
        <dbReference type="ARBA" id="ARBA00022759"/>
    </source>
</evidence>
<dbReference type="InterPro" id="IPR036397">
    <property type="entry name" value="RNaseH_sf"/>
</dbReference>
<dbReference type="SUPFAM" id="SSF56672">
    <property type="entry name" value="DNA/RNA polymerases"/>
    <property type="match status" value="1"/>
</dbReference>
<protein>
    <submittedName>
        <fullName evidence="9">Uncharacterized protein LOC106512273</fullName>
    </submittedName>
</protein>
<dbReference type="InterPro" id="IPR050951">
    <property type="entry name" value="Retrovirus_Pol_polyprotein"/>
</dbReference>
<dbReference type="PROSITE" id="PS50879">
    <property type="entry name" value="RNASE_H_1"/>
    <property type="match status" value="1"/>
</dbReference>
<evidence type="ECO:0000256" key="3">
    <source>
        <dbReference type="ARBA" id="ARBA00022722"/>
    </source>
</evidence>
<dbReference type="InterPro" id="IPR043502">
    <property type="entry name" value="DNA/RNA_pol_sf"/>
</dbReference>
<keyword evidence="2" id="KW-0548">Nucleotidyltransferase</keyword>
<dbReference type="AlphaFoldDB" id="A0A2I4ALL4"/>
<organism evidence="8 9">
    <name type="scientific">Austrofundulus limnaeus</name>
    <name type="common">Annual killifish</name>
    <dbReference type="NCBI Taxonomy" id="52670"/>
    <lineage>
        <taxon>Eukaryota</taxon>
        <taxon>Metazoa</taxon>
        <taxon>Chordata</taxon>
        <taxon>Craniata</taxon>
        <taxon>Vertebrata</taxon>
        <taxon>Euteleostomi</taxon>
        <taxon>Actinopterygii</taxon>
        <taxon>Neopterygii</taxon>
        <taxon>Teleostei</taxon>
        <taxon>Neoteleostei</taxon>
        <taxon>Acanthomorphata</taxon>
        <taxon>Ovalentaria</taxon>
        <taxon>Atherinomorphae</taxon>
        <taxon>Cyprinodontiformes</taxon>
        <taxon>Rivulidae</taxon>
        <taxon>Austrofundulus</taxon>
    </lineage>
</organism>
<evidence type="ECO:0000313" key="8">
    <source>
        <dbReference type="Proteomes" id="UP000192220"/>
    </source>
</evidence>
<dbReference type="STRING" id="52670.A0A2I4ALL4"/>
<gene>
    <name evidence="9" type="primary">LOC106512273</name>
</gene>
<feature type="domain" description="RNase H type-1" evidence="7">
    <location>
        <begin position="126"/>
        <end position="239"/>
    </location>
</feature>
<keyword evidence="4" id="KW-0255">Endonuclease</keyword>
<evidence type="ECO:0000256" key="2">
    <source>
        <dbReference type="ARBA" id="ARBA00022695"/>
    </source>
</evidence>
<name>A0A2I4ALL4_AUSLI</name>
<dbReference type="RefSeq" id="XP_013856387.1">
    <property type="nucleotide sequence ID" value="XM_014000933.1"/>
</dbReference>
<sequence>MAGPELKYSDCEKALLSTVWAVKYFSNYIGGQKIIVETEHQPVTFLNSQRLRDGVVTNSRIATWLMALQSFDLDIRYGQNKKSHLGTDLAICQKCTQDVPATHMPVEKKTSVIDDPNHHYFDQNICEDMTTMYVDGCSFRQNAVGKSGVGIVLLQGQQQDTFSFQLGAQSSQYAEIAAVLVALQIAVDRSVQTFVICTDSNYARLSFLCHLANWKQNGFLTSNRKPVKLKTFSWHVITW</sequence>
<dbReference type="PANTHER" id="PTHR37984">
    <property type="entry name" value="PROTEIN CBG26694"/>
    <property type="match status" value="1"/>
</dbReference>
<dbReference type="GO" id="GO:0004523">
    <property type="term" value="F:RNA-DNA hybrid ribonuclease activity"/>
    <property type="evidence" value="ECO:0007669"/>
    <property type="project" value="InterPro"/>
</dbReference>
<evidence type="ECO:0000259" key="7">
    <source>
        <dbReference type="PROSITE" id="PS50879"/>
    </source>
</evidence>
<dbReference type="SUPFAM" id="SSF53098">
    <property type="entry name" value="Ribonuclease H-like"/>
    <property type="match status" value="1"/>
</dbReference>
<dbReference type="KEGG" id="alim:106512273"/>
<dbReference type="Pfam" id="PF17917">
    <property type="entry name" value="RT_RNaseH"/>
    <property type="match status" value="1"/>
</dbReference>
<evidence type="ECO:0000313" key="9">
    <source>
        <dbReference type="RefSeq" id="XP_013856387.1"/>
    </source>
</evidence>
<evidence type="ECO:0000256" key="5">
    <source>
        <dbReference type="ARBA" id="ARBA00022801"/>
    </source>
</evidence>
<dbReference type="Gene3D" id="3.30.420.10">
    <property type="entry name" value="Ribonuclease H-like superfamily/Ribonuclease H"/>
    <property type="match status" value="1"/>
</dbReference>
<keyword evidence="3" id="KW-0540">Nuclease</keyword>
<dbReference type="InterPro" id="IPR012337">
    <property type="entry name" value="RNaseH-like_sf"/>
</dbReference>
<dbReference type="GeneID" id="106512273"/>
<keyword evidence="8" id="KW-1185">Reference proteome</keyword>
<proteinExistence type="predicted"/>
<keyword evidence="6" id="KW-0695">RNA-directed DNA polymerase</keyword>
<dbReference type="Pfam" id="PF00075">
    <property type="entry name" value="RNase_H"/>
    <property type="match status" value="1"/>
</dbReference>
<dbReference type="InterPro" id="IPR041373">
    <property type="entry name" value="RT_RNaseH"/>
</dbReference>
<evidence type="ECO:0000256" key="1">
    <source>
        <dbReference type="ARBA" id="ARBA00022679"/>
    </source>
</evidence>
<keyword evidence="1" id="KW-0808">Transferase</keyword>
<dbReference type="OrthoDB" id="8837338at2759"/>
<reference evidence="9" key="1">
    <citation type="submission" date="2025-08" db="UniProtKB">
        <authorList>
            <consortium name="RefSeq"/>
        </authorList>
    </citation>
    <scope>IDENTIFICATION</scope>
    <source>
        <strain evidence="9">Quisiro</strain>
    </source>
</reference>
<dbReference type="GO" id="GO:0003964">
    <property type="term" value="F:RNA-directed DNA polymerase activity"/>
    <property type="evidence" value="ECO:0007669"/>
    <property type="project" value="UniProtKB-KW"/>
</dbReference>
<dbReference type="Proteomes" id="UP000192220">
    <property type="component" value="Unplaced"/>
</dbReference>
<dbReference type="PANTHER" id="PTHR37984:SF5">
    <property type="entry name" value="PROTEIN NYNRIN-LIKE"/>
    <property type="match status" value="1"/>
</dbReference>
<dbReference type="GO" id="GO:0003676">
    <property type="term" value="F:nucleic acid binding"/>
    <property type="evidence" value="ECO:0007669"/>
    <property type="project" value="InterPro"/>
</dbReference>
<keyword evidence="5" id="KW-0378">Hydrolase</keyword>
<dbReference type="InterPro" id="IPR002156">
    <property type="entry name" value="RNaseH_domain"/>
</dbReference>
<dbReference type="InParanoid" id="A0A2I4ALL4"/>